<dbReference type="PRINTS" id="PR00506">
    <property type="entry name" value="D21N6MTFRASE"/>
</dbReference>
<accession>A0A926VNY8</accession>
<dbReference type="AlphaFoldDB" id="A0A926VNY8"/>
<keyword evidence="7" id="KW-1185">Reference proteome</keyword>
<keyword evidence="2" id="KW-0489">Methyltransferase</keyword>
<comment type="similarity">
    <text evidence="1">Belongs to the N(4)/N(6)-methyltransferase family.</text>
</comment>
<evidence type="ECO:0000256" key="2">
    <source>
        <dbReference type="ARBA" id="ARBA00022603"/>
    </source>
</evidence>
<dbReference type="InterPro" id="IPR002052">
    <property type="entry name" value="DNA_methylase_N6_adenine_CS"/>
</dbReference>
<evidence type="ECO:0000256" key="4">
    <source>
        <dbReference type="ARBA" id="ARBA00022691"/>
    </source>
</evidence>
<dbReference type="Pfam" id="PF01555">
    <property type="entry name" value="N6_N4_Mtase"/>
    <property type="match status" value="1"/>
</dbReference>
<dbReference type="InterPro" id="IPR002295">
    <property type="entry name" value="N4/N6-MTase_EcoPI_Mod-like"/>
</dbReference>
<evidence type="ECO:0000259" key="5">
    <source>
        <dbReference type="Pfam" id="PF01555"/>
    </source>
</evidence>
<protein>
    <submittedName>
        <fullName evidence="6">Site-specific DNA-methyltransferase</fullName>
    </submittedName>
</protein>
<keyword evidence="3" id="KW-0808">Transferase</keyword>
<evidence type="ECO:0000313" key="6">
    <source>
        <dbReference type="EMBL" id="MBD2185969.1"/>
    </source>
</evidence>
<reference evidence="6" key="1">
    <citation type="journal article" date="2015" name="ISME J.">
        <title>Draft Genome Sequence of Streptomyces incarnatus NRRL8089, which Produces the Nucleoside Antibiotic Sinefungin.</title>
        <authorList>
            <person name="Oshima K."/>
            <person name="Hattori M."/>
            <person name="Shimizu H."/>
            <person name="Fukuda K."/>
            <person name="Nemoto M."/>
            <person name="Inagaki K."/>
            <person name="Tamura T."/>
        </authorList>
    </citation>
    <scope>NUCLEOTIDE SEQUENCE</scope>
    <source>
        <strain evidence="6">FACHB-1375</strain>
    </source>
</reference>
<evidence type="ECO:0000256" key="1">
    <source>
        <dbReference type="ARBA" id="ARBA00006594"/>
    </source>
</evidence>
<dbReference type="GO" id="GO:0003677">
    <property type="term" value="F:DNA binding"/>
    <property type="evidence" value="ECO:0007669"/>
    <property type="project" value="InterPro"/>
</dbReference>
<evidence type="ECO:0000313" key="7">
    <source>
        <dbReference type="Proteomes" id="UP000641646"/>
    </source>
</evidence>
<dbReference type="Gene3D" id="3.40.50.150">
    <property type="entry name" value="Vaccinia Virus protein VP39"/>
    <property type="match status" value="1"/>
</dbReference>
<dbReference type="Proteomes" id="UP000641646">
    <property type="component" value="Unassembled WGS sequence"/>
</dbReference>
<dbReference type="GO" id="GO:0032259">
    <property type="term" value="P:methylation"/>
    <property type="evidence" value="ECO:0007669"/>
    <property type="project" value="UniProtKB-KW"/>
</dbReference>
<reference evidence="6" key="2">
    <citation type="submission" date="2020-08" db="EMBL/GenBank/DDBJ databases">
        <authorList>
            <person name="Chen M."/>
            <person name="Teng W."/>
            <person name="Zhao L."/>
            <person name="Hu C."/>
            <person name="Zhou Y."/>
            <person name="Han B."/>
            <person name="Song L."/>
            <person name="Shu W."/>
        </authorList>
    </citation>
    <scope>NUCLEOTIDE SEQUENCE</scope>
    <source>
        <strain evidence="6">FACHB-1375</strain>
    </source>
</reference>
<organism evidence="6 7">
    <name type="scientific">Aerosakkonema funiforme FACHB-1375</name>
    <dbReference type="NCBI Taxonomy" id="2949571"/>
    <lineage>
        <taxon>Bacteria</taxon>
        <taxon>Bacillati</taxon>
        <taxon>Cyanobacteriota</taxon>
        <taxon>Cyanophyceae</taxon>
        <taxon>Oscillatoriophycideae</taxon>
        <taxon>Aerosakkonematales</taxon>
        <taxon>Aerosakkonemataceae</taxon>
        <taxon>Aerosakkonema</taxon>
    </lineage>
</organism>
<gene>
    <name evidence="6" type="ORF">H6G03_33745</name>
</gene>
<dbReference type="RefSeq" id="WP_190474820.1">
    <property type="nucleotide sequence ID" value="NZ_JACJPW010000155.1"/>
</dbReference>
<feature type="domain" description="DNA methylase N-4/N-6" evidence="5">
    <location>
        <begin position="46"/>
        <end position="284"/>
    </location>
</feature>
<keyword evidence="4" id="KW-0949">S-adenosyl-L-methionine</keyword>
<dbReference type="InterPro" id="IPR002941">
    <property type="entry name" value="DNA_methylase_N4/N6"/>
</dbReference>
<sequence length="335" mass="38280">MPPVRLISPLAAADRGLHEVYQSEYGILYQGDCLKFLSVLPDSCADIVFADPPFNLGKDYGKSVSDRMKTEDYLTWSKQWLNESIRVLKEGGSLFIFNLPKWCIEYGAYLNQQGMVFRHWIACRMPKAFPRGKKMSPAHYGLLYYTKGEPAVFNKVYTPIQLCRHCGGEIRDYGGHRKKLNPKGINLMDVWDTPEDVWENASADDISDEVFWTQLEEMWTDIPPVRHKQHKKRGANELAPIMLERIIAMASNPGQIVIDPFGGSGTTFYAAEKLHRYWLGTEIGDIQPAVRRLTDLANGQVEEWESARGKKKVKSKQKELKGSELSEWTQLSLKF</sequence>
<proteinExistence type="inferred from homology"/>
<dbReference type="PROSITE" id="PS00092">
    <property type="entry name" value="N6_MTASE"/>
    <property type="match status" value="1"/>
</dbReference>
<dbReference type="EMBL" id="JACJPW010000155">
    <property type="protein sequence ID" value="MBD2185969.1"/>
    <property type="molecule type" value="Genomic_DNA"/>
</dbReference>
<dbReference type="SUPFAM" id="SSF53335">
    <property type="entry name" value="S-adenosyl-L-methionine-dependent methyltransferases"/>
    <property type="match status" value="1"/>
</dbReference>
<dbReference type="InterPro" id="IPR029063">
    <property type="entry name" value="SAM-dependent_MTases_sf"/>
</dbReference>
<comment type="caution">
    <text evidence="6">The sequence shown here is derived from an EMBL/GenBank/DDBJ whole genome shotgun (WGS) entry which is preliminary data.</text>
</comment>
<evidence type="ECO:0000256" key="3">
    <source>
        <dbReference type="ARBA" id="ARBA00022679"/>
    </source>
</evidence>
<name>A0A926VNY8_9CYAN</name>
<dbReference type="GO" id="GO:0008170">
    <property type="term" value="F:N-methyltransferase activity"/>
    <property type="evidence" value="ECO:0007669"/>
    <property type="project" value="InterPro"/>
</dbReference>